<reference evidence="1 2" key="1">
    <citation type="submission" date="2011-12" db="EMBL/GenBank/DDBJ databases">
        <title>Whole genome shotgun sequence of Arthrobacter globiformis NBRC 12137.</title>
        <authorList>
            <person name="Miyazawa S."/>
            <person name="Hosoyama A."/>
            <person name="Tsuchikane K."/>
            <person name="Katsumata H."/>
            <person name="Yamazaki S."/>
            <person name="Fujita N."/>
        </authorList>
    </citation>
    <scope>NUCLEOTIDE SEQUENCE [LARGE SCALE GENOMIC DNA]</scope>
    <source>
        <strain evidence="1 2">NBRC 12137</strain>
    </source>
</reference>
<name>H0QHM9_ARTG1</name>
<evidence type="ECO:0000313" key="1">
    <source>
        <dbReference type="EMBL" id="GAB12330.1"/>
    </source>
</evidence>
<dbReference type="InterPro" id="IPR046275">
    <property type="entry name" value="DUF6308"/>
</dbReference>
<dbReference type="AlphaFoldDB" id="H0QHM9"/>
<dbReference type="eggNOG" id="ENOG5032W4R">
    <property type="taxonomic scope" value="Bacteria"/>
</dbReference>
<comment type="caution">
    <text evidence="1">The sequence shown here is derived from an EMBL/GenBank/DDBJ whole genome shotgun (WGS) entry which is preliminary data.</text>
</comment>
<evidence type="ECO:0000313" key="2">
    <source>
        <dbReference type="Proteomes" id="UP000003828"/>
    </source>
</evidence>
<sequence>MTDLLTVGGLQTSVDHAYELARCYLTEPGWSYPAYDGYPGTPDSREVGHQDLPAVGLLNAGQQPLQTYYGFLNLLHVMNNRLTHRDIKGTLDEASPETLAAITNLYATHMDDPQPQVQLTKLTKVLHRKRPGLLPLFDLYVLRAYSYRGETPRVAPPPPGKRPGRTWVSAWLQEVQADLVGGMDHWEAIAAMAPGPAITPLRAMDMVTWRLIHEKVVRAPKKGRN</sequence>
<gene>
    <name evidence="1" type="ORF">ARGLB_012_00240</name>
</gene>
<accession>H0QHM9</accession>
<dbReference type="Proteomes" id="UP000003828">
    <property type="component" value="Unassembled WGS sequence"/>
</dbReference>
<dbReference type="RefSeq" id="WP_003798315.1">
    <property type="nucleotide sequence ID" value="NZ_BAEG01000012.1"/>
</dbReference>
<organism evidence="1 2">
    <name type="scientific">Arthrobacter globiformis (strain ATCC 8010 / DSM 20124 / JCM 1332 / NBRC 12137 / NCIMB 8907 / NRRL B-2979 / 168)</name>
    <dbReference type="NCBI Taxonomy" id="1077972"/>
    <lineage>
        <taxon>Bacteria</taxon>
        <taxon>Bacillati</taxon>
        <taxon>Actinomycetota</taxon>
        <taxon>Actinomycetes</taxon>
        <taxon>Micrococcales</taxon>
        <taxon>Micrococcaceae</taxon>
        <taxon>Arthrobacter</taxon>
    </lineage>
</organism>
<dbReference type="OrthoDB" id="5178186at2"/>
<keyword evidence="2" id="KW-1185">Reference proteome</keyword>
<proteinExistence type="predicted"/>
<dbReference type="Pfam" id="PF19827">
    <property type="entry name" value="DUF6308"/>
    <property type="match status" value="1"/>
</dbReference>
<dbReference type="EMBL" id="BAEG01000012">
    <property type="protein sequence ID" value="GAB12330.1"/>
    <property type="molecule type" value="Genomic_DNA"/>
</dbReference>
<protein>
    <submittedName>
        <fullName evidence="1">Uncharacterized protein</fullName>
    </submittedName>
</protein>